<evidence type="ECO:0000256" key="1">
    <source>
        <dbReference type="SAM" id="Phobius"/>
    </source>
</evidence>
<keyword evidence="1" id="KW-0812">Transmembrane</keyword>
<dbReference type="AlphaFoldDB" id="A3SIU2"/>
<keyword evidence="1" id="KW-0472">Membrane</keyword>
<dbReference type="HOGENOM" id="CLU_079621_1_0_5"/>
<feature type="transmembrane region" description="Helical" evidence="1">
    <location>
        <begin position="21"/>
        <end position="42"/>
    </location>
</feature>
<reference evidence="3 4" key="1">
    <citation type="submission" date="2005-12" db="EMBL/GenBank/DDBJ databases">
        <authorList>
            <person name="Moran M.A."/>
            <person name="Ferriera S."/>
            <person name="Johnson J."/>
            <person name="Kravitz S."/>
            <person name="Halpern A."/>
            <person name="Remington K."/>
            <person name="Beeson K."/>
            <person name="Tran B."/>
            <person name="Rogers Y.-H."/>
            <person name="Friedman R."/>
            <person name="Venter J.C."/>
        </authorList>
    </citation>
    <scope>NUCLEOTIDE SEQUENCE [LARGE SCALE GENOMIC DNA]</scope>
    <source>
        <strain evidence="4">ATCC BAA-591 / DSM 15170 / ISM</strain>
    </source>
</reference>
<feature type="domain" description="HTH LytTR-type" evidence="2">
    <location>
        <begin position="145"/>
        <end position="233"/>
    </location>
</feature>
<evidence type="ECO:0000313" key="3">
    <source>
        <dbReference type="EMBL" id="EAP77273.1"/>
    </source>
</evidence>
<dbReference type="eggNOG" id="COG3279">
    <property type="taxonomic scope" value="Bacteria"/>
</dbReference>
<dbReference type="Pfam" id="PF04397">
    <property type="entry name" value="LytTR"/>
    <property type="match status" value="1"/>
</dbReference>
<name>A3SIU2_ROSNI</name>
<dbReference type="Proteomes" id="UP000005954">
    <property type="component" value="Unassembled WGS sequence"/>
</dbReference>
<dbReference type="InterPro" id="IPR007492">
    <property type="entry name" value="LytTR_DNA-bd_dom"/>
</dbReference>
<feature type="transmembrane region" description="Helical" evidence="1">
    <location>
        <begin position="54"/>
        <end position="73"/>
    </location>
</feature>
<proteinExistence type="predicted"/>
<protein>
    <recommendedName>
        <fullName evidence="2">HTH LytTR-type domain-containing protein</fullName>
    </recommendedName>
</protein>
<keyword evidence="4" id="KW-1185">Reference proteome</keyword>
<dbReference type="Gene3D" id="2.40.50.1020">
    <property type="entry name" value="LytTr DNA-binding domain"/>
    <property type="match status" value="1"/>
</dbReference>
<organism evidence="3 4">
    <name type="scientific">Roseovarius nubinhibens (strain ATCC BAA-591 / DSM 15170 / ISM)</name>
    <dbReference type="NCBI Taxonomy" id="89187"/>
    <lineage>
        <taxon>Bacteria</taxon>
        <taxon>Pseudomonadati</taxon>
        <taxon>Pseudomonadota</taxon>
        <taxon>Alphaproteobacteria</taxon>
        <taxon>Rhodobacterales</taxon>
        <taxon>Roseobacteraceae</taxon>
        <taxon>Roseovarius</taxon>
    </lineage>
</organism>
<evidence type="ECO:0000313" key="4">
    <source>
        <dbReference type="Proteomes" id="UP000005954"/>
    </source>
</evidence>
<feature type="transmembrane region" description="Helical" evidence="1">
    <location>
        <begin position="85"/>
        <end position="105"/>
    </location>
</feature>
<dbReference type="SMART" id="SM00850">
    <property type="entry name" value="LytTR"/>
    <property type="match status" value="1"/>
</dbReference>
<keyword evidence="1" id="KW-1133">Transmembrane helix</keyword>
<evidence type="ECO:0000259" key="2">
    <source>
        <dbReference type="PROSITE" id="PS50930"/>
    </source>
</evidence>
<accession>A3SIU2</accession>
<dbReference type="EMBL" id="AALY01000001">
    <property type="protein sequence ID" value="EAP77273.1"/>
    <property type="molecule type" value="Genomic_DNA"/>
</dbReference>
<comment type="caution">
    <text evidence="3">The sequence shown here is derived from an EMBL/GenBank/DDBJ whole genome shotgun (WGS) entry which is preliminary data.</text>
</comment>
<dbReference type="GO" id="GO:0003677">
    <property type="term" value="F:DNA binding"/>
    <property type="evidence" value="ECO:0007669"/>
    <property type="project" value="InterPro"/>
</dbReference>
<dbReference type="PROSITE" id="PS50930">
    <property type="entry name" value="HTH_LYTTR"/>
    <property type="match status" value="1"/>
</dbReference>
<sequence>MVTWAAGPFGTYIAMEALPRLGFWTAVVTVAILGDHFVRAVTMAFIRPQDKAKFELVAVTLGLMLFGPFVWWVGAFLANLNGNPAPSFFVAVMYVLLVCMVLVLLRRLTPEFRRPSQRGDRYPGKIELPEPRLMQRLPEELRGQILRLSADGHFVEVVTEHGSHRLRMRFIDAIGETDPQEGYCAHRSHWVTRAAIQEVLKPTPHKIVIRLTNGDEIPVGRKYKPDLEAAGIL</sequence>
<dbReference type="STRING" id="89187.ISM_03250"/>
<gene>
    <name evidence="3" type="ORF">ISM_03250</name>
</gene>